<keyword evidence="2" id="KW-1133">Transmembrane helix</keyword>
<protein>
    <submittedName>
        <fullName evidence="3">Uncharacterized protein</fullName>
    </submittedName>
</protein>
<feature type="transmembrane region" description="Helical" evidence="2">
    <location>
        <begin position="16"/>
        <end position="33"/>
    </location>
</feature>
<feature type="compositionally biased region" description="Polar residues" evidence="1">
    <location>
        <begin position="66"/>
        <end position="76"/>
    </location>
</feature>
<keyword evidence="2" id="KW-0472">Membrane</keyword>
<feature type="compositionally biased region" description="Basic and acidic residues" evidence="1">
    <location>
        <begin position="173"/>
        <end position="192"/>
    </location>
</feature>
<feature type="compositionally biased region" description="Basic and acidic residues" evidence="1">
    <location>
        <begin position="43"/>
        <end position="53"/>
    </location>
</feature>
<feature type="region of interest" description="Disordered" evidence="1">
    <location>
        <begin position="43"/>
        <end position="84"/>
    </location>
</feature>
<reference evidence="3" key="1">
    <citation type="submission" date="2021-01" db="EMBL/GenBank/DDBJ databases">
        <authorList>
            <person name="Corre E."/>
            <person name="Pelletier E."/>
            <person name="Niang G."/>
            <person name="Scheremetjew M."/>
            <person name="Finn R."/>
            <person name="Kale V."/>
            <person name="Holt S."/>
            <person name="Cochrane G."/>
            <person name="Meng A."/>
            <person name="Brown T."/>
            <person name="Cohen L."/>
        </authorList>
    </citation>
    <scope>NUCLEOTIDE SEQUENCE</scope>
</reference>
<keyword evidence="2" id="KW-0812">Transmembrane</keyword>
<evidence type="ECO:0000313" key="3">
    <source>
        <dbReference type="EMBL" id="CAD8849588.1"/>
    </source>
</evidence>
<proteinExistence type="predicted"/>
<dbReference type="EMBL" id="HBFQ01033972">
    <property type="protein sequence ID" value="CAD8849588.1"/>
    <property type="molecule type" value="Transcribed_RNA"/>
</dbReference>
<feature type="region of interest" description="Disordered" evidence="1">
    <location>
        <begin position="173"/>
        <end position="200"/>
    </location>
</feature>
<sequence length="200" mass="22517">MPSDVLSKTYSRLHRGWLFFLSIVAVGLLRRWLLSDVSKDRPRVRVGEQDARRPRSGRSKSRESARQSGNAISSPTLSPPQKALASEEELGPSWHFGGRRRWQWMHNGSSPNGWIEFGCNGTLRTTWYPGSWEILPGGKELVASFGKCHHVLALDPAVDPNAPEFFVRERIMRDGSKARDRPGPTSRGRLDMQESINDAP</sequence>
<gene>
    <name evidence="3" type="ORF">NSCI0253_LOCUS23938</name>
</gene>
<name>A0A7S1ACE5_NOCSC</name>
<evidence type="ECO:0000256" key="1">
    <source>
        <dbReference type="SAM" id="MobiDB-lite"/>
    </source>
</evidence>
<evidence type="ECO:0000256" key="2">
    <source>
        <dbReference type="SAM" id="Phobius"/>
    </source>
</evidence>
<organism evidence="3">
    <name type="scientific">Noctiluca scintillans</name>
    <name type="common">Sea sparkle</name>
    <name type="synonym">Red tide dinoflagellate</name>
    <dbReference type="NCBI Taxonomy" id="2966"/>
    <lineage>
        <taxon>Eukaryota</taxon>
        <taxon>Sar</taxon>
        <taxon>Alveolata</taxon>
        <taxon>Dinophyceae</taxon>
        <taxon>Noctilucales</taxon>
        <taxon>Noctilucaceae</taxon>
        <taxon>Noctiluca</taxon>
    </lineage>
</organism>
<accession>A0A7S1ACE5</accession>
<dbReference type="AlphaFoldDB" id="A0A7S1ACE5"/>